<name>A0ABM0MYT6_SACKO</name>
<dbReference type="PANTHER" id="PTHR10259">
    <property type="entry name" value="THIOPURINE S-METHYLTRANSFERASE"/>
    <property type="match status" value="1"/>
</dbReference>
<dbReference type="RefSeq" id="XP_006825177.1">
    <property type="nucleotide sequence ID" value="XM_006825114.1"/>
</dbReference>
<dbReference type="InterPro" id="IPR029063">
    <property type="entry name" value="SAM-dependent_MTases_sf"/>
</dbReference>
<protein>
    <submittedName>
        <fullName evidence="5">Thiopurine S-methyltransferase-like</fullName>
    </submittedName>
</protein>
<evidence type="ECO:0000256" key="3">
    <source>
        <dbReference type="ARBA" id="ARBA00022691"/>
    </source>
</evidence>
<dbReference type="Proteomes" id="UP000694865">
    <property type="component" value="Unplaced"/>
</dbReference>
<accession>A0ABM0MYT6</accession>
<dbReference type="PROSITE" id="PS51585">
    <property type="entry name" value="SAM_MT_TPMT"/>
    <property type="match status" value="1"/>
</dbReference>
<dbReference type="Pfam" id="PF05724">
    <property type="entry name" value="TPMT"/>
    <property type="match status" value="1"/>
</dbReference>
<dbReference type="Gene3D" id="3.40.50.150">
    <property type="entry name" value="Vaccinia Virus protein VP39"/>
    <property type="match status" value="1"/>
</dbReference>
<reference evidence="5" key="1">
    <citation type="submission" date="2025-08" db="UniProtKB">
        <authorList>
            <consortium name="RefSeq"/>
        </authorList>
    </citation>
    <scope>IDENTIFICATION</scope>
    <source>
        <tissue evidence="5">Testes</tissue>
    </source>
</reference>
<evidence type="ECO:0000256" key="2">
    <source>
        <dbReference type="ARBA" id="ARBA00022679"/>
    </source>
</evidence>
<keyword evidence="4" id="KW-1185">Reference proteome</keyword>
<keyword evidence="1" id="KW-0489">Methyltransferase</keyword>
<organism evidence="4 5">
    <name type="scientific">Saccoglossus kowalevskii</name>
    <name type="common">Acorn worm</name>
    <dbReference type="NCBI Taxonomy" id="10224"/>
    <lineage>
        <taxon>Eukaryota</taxon>
        <taxon>Metazoa</taxon>
        <taxon>Hemichordata</taxon>
        <taxon>Enteropneusta</taxon>
        <taxon>Harrimaniidae</taxon>
        <taxon>Saccoglossus</taxon>
    </lineage>
</organism>
<gene>
    <name evidence="5" type="primary">LOC100369695</name>
</gene>
<keyword evidence="2" id="KW-0808">Transferase</keyword>
<dbReference type="SUPFAM" id="SSF53335">
    <property type="entry name" value="S-adenosyl-L-methionine-dependent methyltransferases"/>
    <property type="match status" value="1"/>
</dbReference>
<evidence type="ECO:0000313" key="4">
    <source>
        <dbReference type="Proteomes" id="UP000694865"/>
    </source>
</evidence>
<dbReference type="GeneID" id="100369695"/>
<evidence type="ECO:0000313" key="5">
    <source>
        <dbReference type="RefSeq" id="XP_006825177.1"/>
    </source>
</evidence>
<sequence length="287" mass="33569">MSETKTEIKTRVEVPNDAQILTNGNSLNGEHKKVQCNGLTRKRKNQFGDHDDDYMTVETWRKRWRKGQTKFHLEKVHPILQKHYSWLTKEEEKQRFFLPLCGKSLDLKWLVDKGHVVVGNECSAEGVKQFFDEHDLEYTVEPIEDISGDIHQAKNLDVTIYCCDFFLITPEIIGTFDAVWDRGSLAAIHPEDRKKYADVFFPLLKKDGRCLLDLFQVDHEHFAGPPHTFPPEELQTLLGKHLQVELVNTRDALTSWQKEWGVAYFIQNDYYITHKTEEVPNKEECEH</sequence>
<dbReference type="PANTHER" id="PTHR10259:SF22">
    <property type="entry name" value="THIOPURINE S-METHYLTRANSFERASE"/>
    <property type="match status" value="1"/>
</dbReference>
<evidence type="ECO:0000256" key="1">
    <source>
        <dbReference type="ARBA" id="ARBA00022603"/>
    </source>
</evidence>
<proteinExistence type="predicted"/>
<keyword evidence="3" id="KW-0949">S-adenosyl-L-methionine</keyword>
<dbReference type="InterPro" id="IPR008854">
    <property type="entry name" value="TPMT"/>
</dbReference>